<dbReference type="InterPro" id="IPR021251">
    <property type="entry name" value="DUF2793"/>
</dbReference>
<protein>
    <recommendedName>
        <fullName evidence="4">DUF2793 domain-containing protein</fullName>
    </recommendedName>
</protein>
<dbReference type="EMBL" id="HG518322">
    <property type="protein sequence ID" value="CDI09395.1"/>
    <property type="molecule type" value="Genomic_DNA"/>
</dbReference>
<dbReference type="AlphaFoldDB" id="U4Q6P2"/>
<evidence type="ECO:0008006" key="4">
    <source>
        <dbReference type="Google" id="ProtNLM"/>
    </source>
</evidence>
<reference evidence="2 3" key="1">
    <citation type="journal article" date="2013" name="Genome Announc.">
        <title>Complete Genome Sequence of the Sesbania Symbiont and Rice Growth-Promoting Endophyte Rhizobium sp. Strain IRBG74.</title>
        <authorList>
            <person name="Crook M.B."/>
            <person name="Mitra S."/>
            <person name="Ane J.M."/>
            <person name="Sadowsky M.J."/>
            <person name="Gyaneshwar P."/>
        </authorList>
    </citation>
    <scope>NUCLEOTIDE SEQUENCE [LARGE SCALE GENOMIC DNA]</scope>
    <source>
        <strain evidence="2 3">IRBG74</strain>
    </source>
</reference>
<dbReference type="HOGENOM" id="CLU_021954_0_0_5"/>
<dbReference type="KEGG" id="rir:BN877_I2507"/>
<accession>U4Q6P2</accession>
<feature type="compositionally biased region" description="Polar residues" evidence="1">
    <location>
        <begin position="27"/>
        <end position="40"/>
    </location>
</feature>
<dbReference type="Pfam" id="PF10983">
    <property type="entry name" value="DUF2793"/>
    <property type="match status" value="1"/>
</dbReference>
<evidence type="ECO:0000256" key="1">
    <source>
        <dbReference type="SAM" id="MobiDB-lite"/>
    </source>
</evidence>
<organism evidence="2 3">
    <name type="scientific">Agrobacterium pusense</name>
    <dbReference type="NCBI Taxonomy" id="648995"/>
    <lineage>
        <taxon>Bacteria</taxon>
        <taxon>Pseudomonadati</taxon>
        <taxon>Pseudomonadota</taxon>
        <taxon>Alphaproteobacteria</taxon>
        <taxon>Hyphomicrobiales</taxon>
        <taxon>Rhizobiaceae</taxon>
        <taxon>Rhizobium/Agrobacterium group</taxon>
        <taxon>Agrobacterium</taxon>
    </lineage>
</organism>
<evidence type="ECO:0000313" key="3">
    <source>
        <dbReference type="Proteomes" id="UP000016944"/>
    </source>
</evidence>
<dbReference type="SUPFAM" id="SSF49842">
    <property type="entry name" value="TNF-like"/>
    <property type="match status" value="1"/>
</dbReference>
<gene>
    <name evidence="2" type="ORF">BN877_I2507</name>
</gene>
<name>U4Q6P2_9HYPH</name>
<dbReference type="Proteomes" id="UP000016944">
    <property type="component" value="Chromosome I"/>
</dbReference>
<feature type="region of interest" description="Disordered" evidence="1">
    <location>
        <begin position="1"/>
        <end position="43"/>
    </location>
</feature>
<dbReference type="PATRIC" id="fig|424182.3.peg.2464"/>
<evidence type="ECO:0000313" key="2">
    <source>
        <dbReference type="EMBL" id="CDI09395.1"/>
    </source>
</evidence>
<dbReference type="InterPro" id="IPR008983">
    <property type="entry name" value="Tumour_necrosis_fac-like_dom"/>
</dbReference>
<sequence>MPGRAEGGKATHTKAPQKIINPRSSPPHATTSQCPRNETPQRGRHIMTEQTARLQLPYILPSQAQKHVTHNEALQRLDAIVQLVVKAVVAAPPENAAEGDCFLLSAGATGDWAGKGGRLAFRQDGAWLSITPQPGWTAWFAAESRYRVLRDGGWRDLPLPATGWLESMGIGTEADAVNRLALASPASLFTHAQDDGSHRMTINKAGGADTASLLFQSGWSGRAEMGLAGNDGFSIKTSTDGASWHTAIVCSGDGRVSMPNRPLAVAGLPAGTTKPANGSAAGFSVLSLAEGGFALGDAVSGGGRDLVVPAKGLYLVILTLAVVSSSGHRVTLLINGAAADFGIAGNVSDSGTSQSATAFLRLDAGDRLRLHHEGTVELTQGNGKTCLSLAWI</sequence>
<proteinExistence type="predicted"/>